<reference evidence="1" key="1">
    <citation type="submission" date="2021-01" db="EMBL/GenBank/DDBJ databases">
        <title>Whole genome shotgun sequence of Planobispora takensis NBRC 109077.</title>
        <authorList>
            <person name="Komaki H."/>
            <person name="Tamura T."/>
        </authorList>
    </citation>
    <scope>NUCLEOTIDE SEQUENCE</scope>
    <source>
        <strain evidence="1">NBRC 109077</strain>
    </source>
</reference>
<gene>
    <name evidence="1" type="ORF">Pta02_54480</name>
</gene>
<name>A0A8J3T1Z7_9ACTN</name>
<proteinExistence type="predicted"/>
<evidence type="ECO:0000313" key="1">
    <source>
        <dbReference type="EMBL" id="GII03440.1"/>
    </source>
</evidence>
<dbReference type="EMBL" id="BOOK01000038">
    <property type="protein sequence ID" value="GII03440.1"/>
    <property type="molecule type" value="Genomic_DNA"/>
</dbReference>
<protein>
    <submittedName>
        <fullName evidence="1">Uncharacterized protein</fullName>
    </submittedName>
</protein>
<dbReference type="AlphaFoldDB" id="A0A8J3T1Z7"/>
<comment type="caution">
    <text evidence="1">The sequence shown here is derived from an EMBL/GenBank/DDBJ whole genome shotgun (WGS) entry which is preliminary data.</text>
</comment>
<dbReference type="Proteomes" id="UP000634476">
    <property type="component" value="Unassembled WGS sequence"/>
</dbReference>
<accession>A0A8J3T1Z7</accession>
<organism evidence="1 2">
    <name type="scientific">Planobispora takensis</name>
    <dbReference type="NCBI Taxonomy" id="1367882"/>
    <lineage>
        <taxon>Bacteria</taxon>
        <taxon>Bacillati</taxon>
        <taxon>Actinomycetota</taxon>
        <taxon>Actinomycetes</taxon>
        <taxon>Streptosporangiales</taxon>
        <taxon>Streptosporangiaceae</taxon>
        <taxon>Planobispora</taxon>
    </lineage>
</organism>
<evidence type="ECO:0000313" key="2">
    <source>
        <dbReference type="Proteomes" id="UP000634476"/>
    </source>
</evidence>
<keyword evidence="2" id="KW-1185">Reference proteome</keyword>
<sequence>MRGRLLRAEGELPLDHAEHVDGDPGVEADPALDRGEHVALQEVTDRGDEPGRRRDVVGTVAGTVAGTGARWILRHKELLIR</sequence>